<organism evidence="1 2">
    <name type="scientific">Syphacia muris</name>
    <dbReference type="NCBI Taxonomy" id="451379"/>
    <lineage>
        <taxon>Eukaryota</taxon>
        <taxon>Metazoa</taxon>
        <taxon>Ecdysozoa</taxon>
        <taxon>Nematoda</taxon>
        <taxon>Chromadorea</taxon>
        <taxon>Rhabditida</taxon>
        <taxon>Spirurina</taxon>
        <taxon>Oxyuridomorpha</taxon>
        <taxon>Oxyuroidea</taxon>
        <taxon>Oxyuridae</taxon>
        <taxon>Syphacia</taxon>
    </lineage>
</organism>
<proteinExistence type="predicted"/>
<keyword evidence="1" id="KW-1185">Reference proteome</keyword>
<name>A0A0N5ALW5_9BILA</name>
<dbReference type="Proteomes" id="UP000046393">
    <property type="component" value="Unplaced"/>
</dbReference>
<evidence type="ECO:0000313" key="2">
    <source>
        <dbReference type="WBParaSite" id="SMUV_0000555101-mRNA-1"/>
    </source>
</evidence>
<dbReference type="WBParaSite" id="SMUV_0000555101-mRNA-1">
    <property type="protein sequence ID" value="SMUV_0000555101-mRNA-1"/>
    <property type="gene ID" value="SMUV_0000555101"/>
</dbReference>
<protein>
    <submittedName>
        <fullName evidence="2">Uncharacterized protein</fullName>
    </submittedName>
</protein>
<accession>A0A0N5ALW5</accession>
<evidence type="ECO:0000313" key="1">
    <source>
        <dbReference type="Proteomes" id="UP000046393"/>
    </source>
</evidence>
<sequence length="87" mass="9550">MFLIDALKNATTTMHPQTTLLKRNTSISSPLNMLQAKRISGTQSGDEIKDHQNQRQLMHVTPAATSQKTTASVLLSNVLEGDDQSSR</sequence>
<reference evidence="2" key="1">
    <citation type="submission" date="2017-02" db="UniProtKB">
        <authorList>
            <consortium name="WormBaseParasite"/>
        </authorList>
    </citation>
    <scope>IDENTIFICATION</scope>
</reference>
<dbReference type="AlphaFoldDB" id="A0A0N5ALW5"/>